<keyword evidence="1" id="KW-1133">Transmembrane helix</keyword>
<dbReference type="HOGENOM" id="CLU_813301_0_0_0"/>
<evidence type="ECO:0000256" key="1">
    <source>
        <dbReference type="SAM" id="Phobius"/>
    </source>
</evidence>
<sequence>MENEVTLLDLLWALRRAFLRLLLLALGVGLGVYALSLLLPKRYESAALLWLDLRPFPSQEALRPFPSQEALRPFPSQEALSPDQPLTSPPLASLVQALDLSLPTLRLSPAGEPASRFAQVEWDAKAQVLSLRAFGATPEEAQRRATKLLEEARSFLQARVREAYGGLAAAELARAEKALGLLEKALQEEVPQVSSRGSADLAPFLEAQGTPPPVARAQDPAATYLALKRAELLAEASRLQAQVAWLRDLLAQDGTWDRFLAESVLLSPTLPERPLAPRPLAYGVLAALGALLLGVLWVFLATVLRPGGAGVPQSDA</sequence>
<dbReference type="AlphaFoldDB" id="Q72KZ1"/>
<evidence type="ECO:0000313" key="2">
    <source>
        <dbReference type="EMBL" id="AAS80622.1"/>
    </source>
</evidence>
<evidence type="ECO:0000313" key="3">
    <source>
        <dbReference type="Proteomes" id="UP000000592"/>
    </source>
</evidence>
<keyword evidence="1" id="KW-0472">Membrane</keyword>
<dbReference type="EMBL" id="AE017221">
    <property type="protein sequence ID" value="AAS80622.1"/>
    <property type="molecule type" value="Genomic_DNA"/>
</dbReference>
<gene>
    <name evidence="2" type="ordered locus">TT_C0274</name>
</gene>
<dbReference type="DNASU" id="2774862"/>
<keyword evidence="1" id="KW-0812">Transmembrane</keyword>
<feature type="transmembrane region" description="Helical" evidence="1">
    <location>
        <begin position="280"/>
        <end position="300"/>
    </location>
</feature>
<name>Q72KZ1_THET2</name>
<dbReference type="InterPro" id="IPR050445">
    <property type="entry name" value="Bact_polysacc_biosynth/exp"/>
</dbReference>
<protein>
    <recommendedName>
        <fullName evidence="4">Lipopolysaccharide biosynthesis protein</fullName>
    </recommendedName>
</protein>
<reference evidence="2 3" key="1">
    <citation type="journal article" date="2004" name="Nat. Biotechnol.">
        <title>The genome sequence of the extreme thermophile Thermus thermophilus.</title>
        <authorList>
            <person name="Henne A."/>
            <person name="Brueggemann H."/>
            <person name="Raasch C."/>
            <person name="Wiezer A."/>
            <person name="Hartsch T."/>
            <person name="Liesegang H."/>
            <person name="Johann A."/>
            <person name="Lienard T."/>
            <person name="Gohl O."/>
            <person name="Martinez-Arias R."/>
            <person name="Jacobi C."/>
            <person name="Starkuviene V."/>
            <person name="Schlenczeck S."/>
            <person name="Dencker S."/>
            <person name="Huber R."/>
            <person name="Klenk H.-P."/>
            <person name="Overbeek R."/>
            <person name="Kramer W."/>
            <person name="Merkl R."/>
            <person name="Gottschalk G."/>
            <person name="Fritz H.-J."/>
        </authorList>
    </citation>
    <scope>NUCLEOTIDE SEQUENCE [LARGE SCALE GENOMIC DNA]</scope>
    <source>
        <strain evidence="3">ATCC BAA-163 / DSM 7039 / HB27</strain>
    </source>
</reference>
<dbReference type="PANTHER" id="PTHR32309">
    <property type="entry name" value="TYROSINE-PROTEIN KINASE"/>
    <property type="match status" value="1"/>
</dbReference>
<dbReference type="PANTHER" id="PTHR32309:SF31">
    <property type="entry name" value="CAPSULAR EXOPOLYSACCHARIDE FAMILY"/>
    <property type="match status" value="1"/>
</dbReference>
<dbReference type="Proteomes" id="UP000000592">
    <property type="component" value="Chromosome"/>
</dbReference>
<evidence type="ECO:0008006" key="4">
    <source>
        <dbReference type="Google" id="ProtNLM"/>
    </source>
</evidence>
<organism evidence="2 3">
    <name type="scientific">Thermus thermophilus (strain ATCC BAA-163 / DSM 7039 / HB27)</name>
    <dbReference type="NCBI Taxonomy" id="262724"/>
    <lineage>
        <taxon>Bacteria</taxon>
        <taxon>Thermotogati</taxon>
        <taxon>Deinococcota</taxon>
        <taxon>Deinococci</taxon>
        <taxon>Thermales</taxon>
        <taxon>Thermaceae</taxon>
        <taxon>Thermus</taxon>
    </lineage>
</organism>
<dbReference type="eggNOG" id="COG3765">
    <property type="taxonomic scope" value="Bacteria"/>
</dbReference>
<accession>Q72KZ1</accession>
<feature type="transmembrane region" description="Helical" evidence="1">
    <location>
        <begin position="17"/>
        <end position="39"/>
    </location>
</feature>
<dbReference type="KEGG" id="tth:TT_C0274"/>
<dbReference type="RefSeq" id="WP_011172725.1">
    <property type="nucleotide sequence ID" value="NC_005835.1"/>
</dbReference>
<proteinExistence type="predicted"/>